<reference evidence="12" key="1">
    <citation type="journal article" date="2019" name="Int. J. Syst. Evol. Microbiol.">
        <title>The Global Catalogue of Microorganisms (GCM) 10K type strain sequencing project: providing services to taxonomists for standard genome sequencing and annotation.</title>
        <authorList>
            <consortium name="The Broad Institute Genomics Platform"/>
            <consortium name="The Broad Institute Genome Sequencing Center for Infectious Disease"/>
            <person name="Wu L."/>
            <person name="Ma J."/>
        </authorList>
    </citation>
    <scope>NUCLEOTIDE SEQUENCE [LARGE SCALE GENOMIC DNA]</scope>
    <source>
        <strain evidence="12">CCUG 53762</strain>
    </source>
</reference>
<comment type="subunit">
    <text evidence="1">Homodimer; disulfide-linked, upon oxidation. 5 homodimers assemble to form a ring-like decamer.</text>
</comment>
<evidence type="ECO:0000256" key="9">
    <source>
        <dbReference type="ARBA" id="ARBA00047572"/>
    </source>
</evidence>
<dbReference type="PANTHER" id="PTHR10681:SF121">
    <property type="entry name" value="ALKYL HYDROPEROXIDE REDUCTASE C"/>
    <property type="match status" value="1"/>
</dbReference>
<evidence type="ECO:0000256" key="8">
    <source>
        <dbReference type="ARBA" id="ARBA00032077"/>
    </source>
</evidence>
<keyword evidence="7" id="KW-0676">Redox-active center</keyword>
<dbReference type="InterPro" id="IPR024706">
    <property type="entry name" value="Peroxiredoxin_AhpC-typ"/>
</dbReference>
<organism evidence="11 12">
    <name type="scientific">Pseudopedobacter beijingensis</name>
    <dbReference type="NCBI Taxonomy" id="1207056"/>
    <lineage>
        <taxon>Bacteria</taxon>
        <taxon>Pseudomonadati</taxon>
        <taxon>Bacteroidota</taxon>
        <taxon>Sphingobacteriia</taxon>
        <taxon>Sphingobacteriales</taxon>
        <taxon>Sphingobacteriaceae</taxon>
        <taxon>Pseudopedobacter</taxon>
    </lineage>
</organism>
<evidence type="ECO:0000256" key="1">
    <source>
        <dbReference type="ARBA" id="ARBA00011654"/>
    </source>
</evidence>
<keyword evidence="4 11" id="KW-0575">Peroxidase</keyword>
<feature type="domain" description="Thioredoxin" evidence="10">
    <location>
        <begin position="22"/>
        <end position="183"/>
    </location>
</feature>
<proteinExistence type="predicted"/>
<sequence length="206" mass="22887">MCNSLKKLINQENAQTVQKGPLSIGDKLPDFSKKAVVGSGKGIDIVEIKHTYASEQGKWLVLFWWPKDFTFVCPTEIIEFNQIASQLAEHNTLIIGASTDSEYVHLGWRQQHPGLINLTIPMLADTSKSLAEEMGVLDNDEKVAYRATFIVDPQGKIQWLSVYPMNVGRNTDEVLRVLQALQTGELTACGWSPGEQTLTAVLETEV</sequence>
<name>A0ABW4IBU3_9SPHI</name>
<evidence type="ECO:0000256" key="5">
    <source>
        <dbReference type="ARBA" id="ARBA00022862"/>
    </source>
</evidence>
<dbReference type="InterPro" id="IPR013766">
    <property type="entry name" value="Thioredoxin_domain"/>
</dbReference>
<evidence type="ECO:0000256" key="2">
    <source>
        <dbReference type="ARBA" id="ARBA00013021"/>
    </source>
</evidence>
<dbReference type="RefSeq" id="WP_379662089.1">
    <property type="nucleotide sequence ID" value="NZ_JBHUDG010000006.1"/>
</dbReference>
<dbReference type="PANTHER" id="PTHR10681">
    <property type="entry name" value="THIOREDOXIN PEROXIDASE"/>
    <property type="match status" value="1"/>
</dbReference>
<dbReference type="PROSITE" id="PS51352">
    <property type="entry name" value="THIOREDOXIN_2"/>
    <property type="match status" value="1"/>
</dbReference>
<keyword evidence="6 11" id="KW-0560">Oxidoreductase</keyword>
<evidence type="ECO:0000256" key="4">
    <source>
        <dbReference type="ARBA" id="ARBA00022559"/>
    </source>
</evidence>
<dbReference type="Gene3D" id="3.40.30.10">
    <property type="entry name" value="Glutaredoxin"/>
    <property type="match status" value="1"/>
</dbReference>
<dbReference type="Proteomes" id="UP001597118">
    <property type="component" value="Unassembled WGS sequence"/>
</dbReference>
<dbReference type="EMBL" id="JBHUDG010000006">
    <property type="protein sequence ID" value="MFD1629708.1"/>
    <property type="molecule type" value="Genomic_DNA"/>
</dbReference>
<evidence type="ECO:0000256" key="3">
    <source>
        <dbReference type="ARBA" id="ARBA00017462"/>
    </source>
</evidence>
<dbReference type="InterPro" id="IPR050217">
    <property type="entry name" value="Peroxiredoxin"/>
</dbReference>
<protein>
    <recommendedName>
        <fullName evidence="3">Alkyl hydroperoxide reductase C</fullName>
        <ecNumber evidence="2">1.11.1.26</ecNumber>
    </recommendedName>
    <alternativeName>
        <fullName evidence="8">Peroxiredoxin</fullName>
    </alternativeName>
</protein>
<accession>A0ABW4IBU3</accession>
<dbReference type="CDD" id="cd03015">
    <property type="entry name" value="PRX_Typ2cys"/>
    <property type="match status" value="1"/>
</dbReference>
<dbReference type="EC" id="1.11.1.26" evidence="2"/>
<dbReference type="GO" id="GO:0004601">
    <property type="term" value="F:peroxidase activity"/>
    <property type="evidence" value="ECO:0007669"/>
    <property type="project" value="UniProtKB-KW"/>
</dbReference>
<gene>
    <name evidence="11" type="ORF">ACFSAH_07470</name>
</gene>
<dbReference type="Pfam" id="PF00578">
    <property type="entry name" value="AhpC-TSA"/>
    <property type="match status" value="1"/>
</dbReference>
<evidence type="ECO:0000256" key="7">
    <source>
        <dbReference type="ARBA" id="ARBA00023284"/>
    </source>
</evidence>
<dbReference type="SUPFAM" id="SSF52833">
    <property type="entry name" value="Thioredoxin-like"/>
    <property type="match status" value="1"/>
</dbReference>
<comment type="catalytic activity">
    <reaction evidence="9">
        <text>a hydroperoxide + NADH + H(+) = an alcohol + NAD(+) + H2O</text>
        <dbReference type="Rhea" id="RHEA:62628"/>
        <dbReference type="ChEBI" id="CHEBI:15377"/>
        <dbReference type="ChEBI" id="CHEBI:15378"/>
        <dbReference type="ChEBI" id="CHEBI:30879"/>
        <dbReference type="ChEBI" id="CHEBI:35924"/>
        <dbReference type="ChEBI" id="CHEBI:57540"/>
        <dbReference type="ChEBI" id="CHEBI:57945"/>
        <dbReference type="EC" id="1.11.1.26"/>
    </reaction>
</comment>
<dbReference type="InterPro" id="IPR000866">
    <property type="entry name" value="AhpC/TSA"/>
</dbReference>
<evidence type="ECO:0000256" key="6">
    <source>
        <dbReference type="ARBA" id="ARBA00023002"/>
    </source>
</evidence>
<evidence type="ECO:0000313" key="11">
    <source>
        <dbReference type="EMBL" id="MFD1629708.1"/>
    </source>
</evidence>
<comment type="caution">
    <text evidence="11">The sequence shown here is derived from an EMBL/GenBank/DDBJ whole genome shotgun (WGS) entry which is preliminary data.</text>
</comment>
<keyword evidence="5" id="KW-0049">Antioxidant</keyword>
<keyword evidence="12" id="KW-1185">Reference proteome</keyword>
<evidence type="ECO:0000313" key="12">
    <source>
        <dbReference type="Proteomes" id="UP001597118"/>
    </source>
</evidence>
<evidence type="ECO:0000259" key="10">
    <source>
        <dbReference type="PROSITE" id="PS51352"/>
    </source>
</evidence>
<dbReference type="PIRSF" id="PIRSF000239">
    <property type="entry name" value="AHPC"/>
    <property type="match status" value="1"/>
</dbReference>
<dbReference type="InterPro" id="IPR036249">
    <property type="entry name" value="Thioredoxin-like_sf"/>
</dbReference>